<dbReference type="EMBL" id="JALP01000285">
    <property type="protein sequence ID" value="THG88942.1"/>
    <property type="molecule type" value="Genomic_DNA"/>
</dbReference>
<comment type="caution">
    <text evidence="2">The sequence shown here is derived from an EMBL/GenBank/DDBJ whole genome shotgun (WGS) entry which is preliminary data.</text>
</comment>
<dbReference type="EMBL" id="ALPT02000021">
    <property type="protein sequence ID" value="KGA97791.1"/>
    <property type="molecule type" value="Genomic_DNA"/>
</dbReference>
<evidence type="ECO:0000313" key="3">
    <source>
        <dbReference type="EMBL" id="THG88942.1"/>
    </source>
</evidence>
<dbReference type="STRING" id="1218173.BALCAV_0208145"/>
<evidence type="ECO:0008006" key="6">
    <source>
        <dbReference type="Google" id="ProtNLM"/>
    </source>
</evidence>
<dbReference type="AlphaFoldDB" id="A0A094WLT7"/>
<dbReference type="OrthoDB" id="2355666at2"/>
<reference evidence="3 5" key="2">
    <citation type="submission" date="2014-01" db="EMBL/GenBank/DDBJ databases">
        <title>Draft genome sequencing of Bacillus alcalophilus CGMCC 1.3604.</title>
        <authorList>
            <person name="Yang J."/>
            <person name="Diao L."/>
            <person name="Yang S."/>
        </authorList>
    </citation>
    <scope>NUCLEOTIDE SEQUENCE [LARGE SCALE GENOMIC DNA]</scope>
    <source>
        <strain evidence="3 5">CGMCC 1.3604</strain>
    </source>
</reference>
<keyword evidence="1" id="KW-0812">Transmembrane</keyword>
<dbReference type="RefSeq" id="WP_003321006.1">
    <property type="nucleotide sequence ID" value="NZ_ALPT02000021.1"/>
</dbReference>
<feature type="transmembrane region" description="Helical" evidence="1">
    <location>
        <begin position="34"/>
        <end position="54"/>
    </location>
</feature>
<proteinExistence type="predicted"/>
<evidence type="ECO:0000313" key="5">
    <source>
        <dbReference type="Proteomes" id="UP000297014"/>
    </source>
</evidence>
<sequence length="73" mass="8651">MRFSPLTISIIYFSMGTLFIMLAIRSVNMSGWDVWTILLMGFAAFDYFLAIRYFQLRKIIKKMQQSNNENDNK</sequence>
<gene>
    <name evidence="3" type="ORF">AJ85_20410</name>
    <name evidence="2" type="ORF">BALCAV_0208145</name>
</gene>
<evidence type="ECO:0000313" key="4">
    <source>
        <dbReference type="Proteomes" id="UP000002754"/>
    </source>
</evidence>
<evidence type="ECO:0000256" key="1">
    <source>
        <dbReference type="SAM" id="Phobius"/>
    </source>
</evidence>
<keyword evidence="1" id="KW-0472">Membrane</keyword>
<feature type="transmembrane region" description="Helical" evidence="1">
    <location>
        <begin position="7"/>
        <end position="28"/>
    </location>
</feature>
<keyword evidence="4" id="KW-1185">Reference proteome</keyword>
<dbReference type="InterPro" id="IPR025426">
    <property type="entry name" value="DUF4305"/>
</dbReference>
<dbReference type="Proteomes" id="UP000297014">
    <property type="component" value="Unassembled WGS sequence"/>
</dbReference>
<reference evidence="2 4" key="1">
    <citation type="journal article" date="2014" name="Genome Announc.">
        <title>Draft Genome Sequence of Bacillus alcalophilus AV1934, a Classic Alkaliphile Isolated from Human Feces in 1934.</title>
        <authorList>
            <person name="Attie O."/>
            <person name="Jayaprakash A."/>
            <person name="Shah H."/>
            <person name="Paulsen I.T."/>
            <person name="Morino M."/>
            <person name="Takahashi Y."/>
            <person name="Narumi I."/>
            <person name="Sachidanandam R."/>
            <person name="Satoh K."/>
            <person name="Ito M."/>
            <person name="Krulwich T.A."/>
        </authorList>
    </citation>
    <scope>NUCLEOTIDE SEQUENCE [LARGE SCALE GENOMIC DNA]</scope>
    <source>
        <strain evidence="2 4">AV1934</strain>
    </source>
</reference>
<dbReference type="Pfam" id="PF14146">
    <property type="entry name" value="DUF4305"/>
    <property type="match status" value="1"/>
</dbReference>
<keyword evidence="1" id="KW-1133">Transmembrane helix</keyword>
<accession>A0A094WLT7</accession>
<dbReference type="Proteomes" id="UP000002754">
    <property type="component" value="Unassembled WGS sequence"/>
</dbReference>
<organism evidence="2 4">
    <name type="scientific">Alkalihalobacillus alcalophilus ATCC 27647 = CGMCC 1.3604</name>
    <dbReference type="NCBI Taxonomy" id="1218173"/>
    <lineage>
        <taxon>Bacteria</taxon>
        <taxon>Bacillati</taxon>
        <taxon>Bacillota</taxon>
        <taxon>Bacilli</taxon>
        <taxon>Bacillales</taxon>
        <taxon>Bacillaceae</taxon>
        <taxon>Alkalihalobacillus</taxon>
    </lineage>
</organism>
<evidence type="ECO:0000313" key="2">
    <source>
        <dbReference type="EMBL" id="KGA97791.1"/>
    </source>
</evidence>
<protein>
    <recommendedName>
        <fullName evidence="6">DUF4305 domain-containing protein</fullName>
    </recommendedName>
</protein>
<name>A0A094WLT7_ALKAL</name>